<dbReference type="RefSeq" id="WP_013021367.1">
    <property type="nucleotide sequence ID" value="NC_013947.1"/>
</dbReference>
<gene>
    <name evidence="18" type="ordered locus">Snas_6173</name>
</gene>
<dbReference type="Pfam" id="PF01149">
    <property type="entry name" value="Fapy_DNA_glyco"/>
    <property type="match status" value="1"/>
</dbReference>
<keyword evidence="11 18" id="KW-0456">Lyase</keyword>
<evidence type="ECO:0000256" key="6">
    <source>
        <dbReference type="ARBA" id="ARBA00022771"/>
    </source>
</evidence>
<evidence type="ECO:0000256" key="13">
    <source>
        <dbReference type="ARBA" id="ARBA00023295"/>
    </source>
</evidence>
<evidence type="ECO:0000256" key="10">
    <source>
        <dbReference type="ARBA" id="ARBA00023204"/>
    </source>
</evidence>
<evidence type="ECO:0000256" key="2">
    <source>
        <dbReference type="ARBA" id="ARBA00009409"/>
    </source>
</evidence>
<evidence type="ECO:0000256" key="4">
    <source>
        <dbReference type="ARBA" id="ARBA00022723"/>
    </source>
</evidence>
<keyword evidence="19" id="KW-1185">Reference proteome</keyword>
<keyword evidence="8" id="KW-0862">Zinc</keyword>
<dbReference type="GO" id="GO:0008270">
    <property type="term" value="F:zinc ion binding"/>
    <property type="evidence" value="ECO:0007669"/>
    <property type="project" value="UniProtKB-KW"/>
</dbReference>
<evidence type="ECO:0000256" key="5">
    <source>
        <dbReference type="ARBA" id="ARBA00022763"/>
    </source>
</evidence>
<dbReference type="InterPro" id="IPR000214">
    <property type="entry name" value="Znf_DNA_glyclase/AP_lyase"/>
</dbReference>
<dbReference type="SMART" id="SM00898">
    <property type="entry name" value="Fapy_DNA_glyco"/>
    <property type="match status" value="1"/>
</dbReference>
<dbReference type="Proteomes" id="UP000000844">
    <property type="component" value="Chromosome"/>
</dbReference>
<reference evidence="18 19" key="1">
    <citation type="journal article" date="2009" name="Stand. Genomic Sci.">
        <title>Complete genome sequence of Stackebrandtia nassauensis type strain (LLR-40K-21).</title>
        <authorList>
            <person name="Munk C."/>
            <person name="Lapidus A."/>
            <person name="Copeland A."/>
            <person name="Jando M."/>
            <person name="Mayilraj S."/>
            <person name="Glavina Del Rio T."/>
            <person name="Nolan M."/>
            <person name="Chen F."/>
            <person name="Lucas S."/>
            <person name="Tice H."/>
            <person name="Cheng J.F."/>
            <person name="Han C."/>
            <person name="Detter J.C."/>
            <person name="Bruce D."/>
            <person name="Goodwin L."/>
            <person name="Chain P."/>
            <person name="Pitluck S."/>
            <person name="Goker M."/>
            <person name="Ovchinikova G."/>
            <person name="Pati A."/>
            <person name="Ivanova N."/>
            <person name="Mavromatis K."/>
            <person name="Chen A."/>
            <person name="Palaniappan K."/>
            <person name="Land M."/>
            <person name="Hauser L."/>
            <person name="Chang Y.J."/>
            <person name="Jeffries C.D."/>
            <person name="Bristow J."/>
            <person name="Eisen J.A."/>
            <person name="Markowitz V."/>
            <person name="Hugenholtz P."/>
            <person name="Kyrpides N.C."/>
            <person name="Klenk H.P."/>
        </authorList>
    </citation>
    <scope>NUCLEOTIDE SEQUENCE [LARGE SCALE GENOMIC DNA]</scope>
    <source>
        <strain evidence="19">DSM 44728 / CIP 108903 / NRRL B-16338 / NBRC 102104 / LLR-40K-21</strain>
    </source>
</reference>
<dbReference type="InterPro" id="IPR010663">
    <property type="entry name" value="Znf_FPG/IleRS"/>
</dbReference>
<dbReference type="FunFam" id="1.10.8.50:FF:000003">
    <property type="entry name" value="Formamidopyrimidine-DNA glycosylase"/>
    <property type="match status" value="1"/>
</dbReference>
<evidence type="ECO:0000259" key="17">
    <source>
        <dbReference type="PROSITE" id="PS51068"/>
    </source>
</evidence>
<dbReference type="GO" id="GO:0006979">
    <property type="term" value="P:response to oxidative stress"/>
    <property type="evidence" value="ECO:0007669"/>
    <property type="project" value="UniProtKB-ARBA"/>
</dbReference>
<sequence>MPEGHVIHRLADRYATAFTGGPLAVSSPQGRFADSAKRLDGLSMTGTEAHGKQLFLEFEGQQWIRIHLGIYGKVAFGEPPAPAVEGAVRLRLEGERAYSDLRGPAVCELIGPDEKQAVHDRIGPDPLRADADPDAAWRLISRSKRDIGTLLMDQAIVSGVGNIYRAEVLFRHGIDPMRPGTAMTEAEWDAVWADLVELMREGVKLGRIDTVRAEHLPEAMGREPRVDRHGGEVYVYRRDGKPCLVCGTAVAIAKHQGRNLFWCPSCQAA</sequence>
<accession>D3Q2P5</accession>
<dbReference type="EC" id="4.2.99.18" evidence="3"/>
<dbReference type="SUPFAM" id="SSF46946">
    <property type="entry name" value="S13-like H2TH domain"/>
    <property type="match status" value="1"/>
</dbReference>
<proteinExistence type="inferred from homology"/>
<evidence type="ECO:0000256" key="1">
    <source>
        <dbReference type="ARBA" id="ARBA00001947"/>
    </source>
</evidence>
<evidence type="ECO:0000256" key="7">
    <source>
        <dbReference type="ARBA" id="ARBA00022801"/>
    </source>
</evidence>
<protein>
    <recommendedName>
        <fullName evidence="3">DNA-(apurinic or apyrimidinic site) lyase</fullName>
        <ecNumber evidence="3">4.2.99.18</ecNumber>
    </recommendedName>
</protein>
<dbReference type="OrthoDB" id="9800855at2"/>
<dbReference type="GO" id="GO:0003684">
    <property type="term" value="F:damaged DNA binding"/>
    <property type="evidence" value="ECO:0007669"/>
    <property type="project" value="InterPro"/>
</dbReference>
<dbReference type="EMBL" id="CP001778">
    <property type="protein sequence ID" value="ADD45796.1"/>
    <property type="molecule type" value="Genomic_DNA"/>
</dbReference>
<keyword evidence="13" id="KW-0326">Glycosidase</keyword>
<dbReference type="STRING" id="446470.Snas_6173"/>
<evidence type="ECO:0000313" key="18">
    <source>
        <dbReference type="EMBL" id="ADD45796.1"/>
    </source>
</evidence>
<dbReference type="InterPro" id="IPR012319">
    <property type="entry name" value="FPG_cat"/>
</dbReference>
<dbReference type="PROSITE" id="PS51066">
    <property type="entry name" value="ZF_FPG_2"/>
    <property type="match status" value="1"/>
</dbReference>
<comment type="catalytic activity">
    <reaction evidence="14">
        <text>2'-deoxyribonucleotide-(2'-deoxyribose 5'-phosphate)-2'-deoxyribonucleotide-DNA = a 3'-end 2'-deoxyribonucleotide-(2,3-dehydro-2,3-deoxyribose 5'-phosphate)-DNA + a 5'-end 5'-phospho-2'-deoxyribonucleoside-DNA + H(+)</text>
        <dbReference type="Rhea" id="RHEA:66592"/>
        <dbReference type="Rhea" id="RHEA-COMP:13180"/>
        <dbReference type="Rhea" id="RHEA-COMP:16897"/>
        <dbReference type="Rhea" id="RHEA-COMP:17067"/>
        <dbReference type="ChEBI" id="CHEBI:15378"/>
        <dbReference type="ChEBI" id="CHEBI:136412"/>
        <dbReference type="ChEBI" id="CHEBI:157695"/>
        <dbReference type="ChEBI" id="CHEBI:167181"/>
        <dbReference type="EC" id="4.2.99.18"/>
    </reaction>
</comment>
<dbReference type="PROSITE" id="PS01242">
    <property type="entry name" value="ZF_FPG_1"/>
    <property type="match status" value="1"/>
</dbReference>
<organism evidence="18 19">
    <name type="scientific">Stackebrandtia nassauensis (strain DSM 44728 / CIP 108903 / NRRL B-16338 / NBRC 102104 / LLR-40K-21)</name>
    <dbReference type="NCBI Taxonomy" id="446470"/>
    <lineage>
        <taxon>Bacteria</taxon>
        <taxon>Bacillati</taxon>
        <taxon>Actinomycetota</taxon>
        <taxon>Actinomycetes</taxon>
        <taxon>Glycomycetales</taxon>
        <taxon>Glycomycetaceae</taxon>
        <taxon>Stackebrandtia</taxon>
    </lineage>
</organism>
<dbReference type="Pfam" id="PF06827">
    <property type="entry name" value="zf-FPG_IleRS"/>
    <property type="match status" value="1"/>
</dbReference>
<evidence type="ECO:0000256" key="15">
    <source>
        <dbReference type="PROSITE-ProRule" id="PRU00391"/>
    </source>
</evidence>
<evidence type="ECO:0000256" key="12">
    <source>
        <dbReference type="ARBA" id="ARBA00023268"/>
    </source>
</evidence>
<dbReference type="InterPro" id="IPR015887">
    <property type="entry name" value="DNA_glyclase_Znf_dom_DNA_BS"/>
</dbReference>
<dbReference type="PROSITE" id="PS51068">
    <property type="entry name" value="FPG_CAT"/>
    <property type="match status" value="1"/>
</dbReference>
<dbReference type="Pfam" id="PF06831">
    <property type="entry name" value="H2TH"/>
    <property type="match status" value="1"/>
</dbReference>
<dbReference type="GO" id="GO:0008534">
    <property type="term" value="F:oxidized purine nucleobase lesion DNA N-glycosylase activity"/>
    <property type="evidence" value="ECO:0007669"/>
    <property type="project" value="UniProtKB-ARBA"/>
</dbReference>
<evidence type="ECO:0000313" key="19">
    <source>
        <dbReference type="Proteomes" id="UP000000844"/>
    </source>
</evidence>
<keyword evidence="4" id="KW-0479">Metal-binding</keyword>
<feature type="domain" description="Formamidopyrimidine-DNA glycosylase catalytic" evidence="17">
    <location>
        <begin position="1"/>
        <end position="99"/>
    </location>
</feature>
<keyword evidence="9" id="KW-0238">DNA-binding</keyword>
<name>D3Q2P5_STANL</name>
<keyword evidence="6 15" id="KW-0863">Zinc-finger</keyword>
<dbReference type="HOGENOM" id="CLU_038423_2_1_11"/>
<dbReference type="Gene3D" id="1.10.8.50">
    <property type="match status" value="1"/>
</dbReference>
<dbReference type="AlphaFoldDB" id="D3Q2P5"/>
<dbReference type="KEGG" id="sna:Snas_6173"/>
<dbReference type="PANTHER" id="PTHR42697">
    <property type="entry name" value="ENDONUCLEASE 8"/>
    <property type="match status" value="1"/>
</dbReference>
<comment type="cofactor">
    <cofactor evidence="1">
        <name>Zn(2+)</name>
        <dbReference type="ChEBI" id="CHEBI:29105"/>
    </cofactor>
</comment>
<dbReference type="SUPFAM" id="SSF57716">
    <property type="entry name" value="Glucocorticoid receptor-like (DNA-binding domain)"/>
    <property type="match status" value="1"/>
</dbReference>
<dbReference type="GO" id="GO:0003690">
    <property type="term" value="F:double-stranded DNA binding"/>
    <property type="evidence" value="ECO:0007669"/>
    <property type="project" value="UniProtKB-ARBA"/>
</dbReference>
<dbReference type="GO" id="GO:0006284">
    <property type="term" value="P:base-excision repair"/>
    <property type="evidence" value="ECO:0007669"/>
    <property type="project" value="InterPro"/>
</dbReference>
<keyword evidence="7" id="KW-0378">Hydrolase</keyword>
<keyword evidence="10" id="KW-0234">DNA repair</keyword>
<keyword evidence="5" id="KW-0227">DNA damage</keyword>
<dbReference type="GO" id="GO:0140078">
    <property type="term" value="F:class I DNA-(apurinic or apyrimidinic site) endonuclease activity"/>
    <property type="evidence" value="ECO:0007669"/>
    <property type="project" value="UniProtKB-EC"/>
</dbReference>
<dbReference type="SUPFAM" id="SSF81624">
    <property type="entry name" value="N-terminal domain of MutM-like DNA repair proteins"/>
    <property type="match status" value="1"/>
</dbReference>
<dbReference type="SMART" id="SM01232">
    <property type="entry name" value="H2TH"/>
    <property type="match status" value="1"/>
</dbReference>
<evidence type="ECO:0000256" key="14">
    <source>
        <dbReference type="ARBA" id="ARBA00044632"/>
    </source>
</evidence>
<dbReference type="InterPro" id="IPR010979">
    <property type="entry name" value="Ribosomal_uS13-like_H2TH"/>
</dbReference>
<dbReference type="Gene3D" id="3.20.190.10">
    <property type="entry name" value="MutM-like, N-terminal"/>
    <property type="match status" value="1"/>
</dbReference>
<feature type="domain" description="FPG-type" evidence="16">
    <location>
        <begin position="234"/>
        <end position="268"/>
    </location>
</feature>
<dbReference type="GO" id="GO:0000703">
    <property type="term" value="F:oxidized pyrimidine nucleobase lesion DNA N-glycosylase activity"/>
    <property type="evidence" value="ECO:0007669"/>
    <property type="project" value="TreeGrafter"/>
</dbReference>
<evidence type="ECO:0000259" key="16">
    <source>
        <dbReference type="PROSITE" id="PS51066"/>
    </source>
</evidence>
<keyword evidence="12" id="KW-0511">Multifunctional enzyme</keyword>
<dbReference type="InterPro" id="IPR015886">
    <property type="entry name" value="H2TH_FPG"/>
</dbReference>
<evidence type="ECO:0000256" key="9">
    <source>
        <dbReference type="ARBA" id="ARBA00023125"/>
    </source>
</evidence>
<comment type="similarity">
    <text evidence="2">Belongs to the FPG family.</text>
</comment>
<evidence type="ECO:0000256" key="11">
    <source>
        <dbReference type="ARBA" id="ARBA00023239"/>
    </source>
</evidence>
<dbReference type="PANTHER" id="PTHR42697:SF3">
    <property type="entry name" value="ENDONUCLEASE 8 1"/>
    <property type="match status" value="1"/>
</dbReference>
<evidence type="ECO:0000256" key="3">
    <source>
        <dbReference type="ARBA" id="ARBA00012720"/>
    </source>
</evidence>
<dbReference type="CDD" id="cd08970">
    <property type="entry name" value="AcNei1_N"/>
    <property type="match status" value="1"/>
</dbReference>
<evidence type="ECO:0000256" key="8">
    <source>
        <dbReference type="ARBA" id="ARBA00022833"/>
    </source>
</evidence>
<dbReference type="eggNOG" id="COG0266">
    <property type="taxonomic scope" value="Bacteria"/>
</dbReference>
<dbReference type="InterPro" id="IPR035937">
    <property type="entry name" value="FPG_N"/>
</dbReference>